<dbReference type="Proteomes" id="UP000240400">
    <property type="component" value="Unassembled WGS sequence"/>
</dbReference>
<accession>A0A2T4SDM4</accession>
<dbReference type="RefSeq" id="WP_103373376.1">
    <property type="nucleotide sequence ID" value="NZ_BMCF01000008.1"/>
</dbReference>
<dbReference type="EMBL" id="UHDS01000001">
    <property type="protein sequence ID" value="SUM55830.1"/>
    <property type="molecule type" value="Genomic_DNA"/>
</dbReference>
<dbReference type="OrthoDB" id="2410901at2"/>
<dbReference type="Proteomes" id="UP000254412">
    <property type="component" value="Unassembled WGS sequence"/>
</dbReference>
<evidence type="ECO:0000313" key="3">
    <source>
        <dbReference type="EMBL" id="PTK60491.1"/>
    </source>
</evidence>
<dbReference type="InterPro" id="IPR048013">
    <property type="entry name" value="EMYY_lipop"/>
</dbReference>
<evidence type="ECO:0000313" key="6">
    <source>
        <dbReference type="Proteomes" id="UP000254412"/>
    </source>
</evidence>
<dbReference type="EMBL" id="PZHR01000005">
    <property type="protein sequence ID" value="PTK60491.1"/>
    <property type="molecule type" value="Genomic_DNA"/>
</dbReference>
<gene>
    <name evidence="3" type="ORF">BUZ61_01850</name>
    <name evidence="4" type="ORF">NCTC13834_02205</name>
</gene>
<organism evidence="3 5">
    <name type="scientific">Staphylococcus nepalensis</name>
    <dbReference type="NCBI Taxonomy" id="214473"/>
    <lineage>
        <taxon>Bacteria</taxon>
        <taxon>Bacillati</taxon>
        <taxon>Bacillota</taxon>
        <taxon>Bacilli</taxon>
        <taxon>Bacillales</taxon>
        <taxon>Staphylococcaceae</taxon>
        <taxon>Staphylococcus</taxon>
    </lineage>
</organism>
<evidence type="ECO:0000256" key="1">
    <source>
        <dbReference type="SAM" id="Coils"/>
    </source>
</evidence>
<feature type="signal peptide" evidence="2">
    <location>
        <begin position="1"/>
        <end position="18"/>
    </location>
</feature>
<feature type="chain" id="PRO_5043160877" evidence="2">
    <location>
        <begin position="19"/>
        <end position="296"/>
    </location>
</feature>
<feature type="coiled-coil region" evidence="1">
    <location>
        <begin position="105"/>
        <end position="195"/>
    </location>
</feature>
<dbReference type="PROSITE" id="PS51257">
    <property type="entry name" value="PROKAR_LIPOPROTEIN"/>
    <property type="match status" value="1"/>
</dbReference>
<reference evidence="3" key="2">
    <citation type="submission" date="2018-03" db="EMBL/GenBank/DDBJ databases">
        <authorList>
            <person name="Keele B.F."/>
        </authorList>
    </citation>
    <scope>NUCLEOTIDE SEQUENCE</scope>
    <source>
        <strain evidence="3">SNUC 4337</strain>
    </source>
</reference>
<dbReference type="NCBIfam" id="NF033194">
    <property type="entry name" value="lipo_EMYY"/>
    <property type="match status" value="1"/>
</dbReference>
<evidence type="ECO:0000313" key="5">
    <source>
        <dbReference type="Proteomes" id="UP000240400"/>
    </source>
</evidence>
<sequence>MKKIICFILLVCVSVVLVACGREGANEFKDFDSTLSDVNNKEKAFNKTMDSIDLSYIDDLSKTDMTDKNKKEFNQLQNKLNSKLMPKLEAYDKAAKKLPAESEETKELKAEYLEAVKKKKDAINEVKNFVDLYNQSVKANEDILDYTKLFEKNRSQVEDNMEKANNAGENVKDFKHKLEQNNRDLKLTAEKQSNMMDAKAEKKTIETQIMPLINKQIKDLNKAEITDGYVNDARKNTIEMYYSLQNYYETREETIEIGESLAKIDINKLPQESKDLEPYDKKFNEKYADIKDKYQK</sequence>
<dbReference type="AlphaFoldDB" id="A0A2T4SDM4"/>
<keyword evidence="2" id="KW-0732">Signal</keyword>
<proteinExistence type="predicted"/>
<evidence type="ECO:0000256" key="2">
    <source>
        <dbReference type="SAM" id="SignalP"/>
    </source>
</evidence>
<protein>
    <submittedName>
        <fullName evidence="3 4">Lipoprotein</fullName>
    </submittedName>
</protein>
<keyword evidence="3" id="KW-0449">Lipoprotein</keyword>
<name>A0A2T4SDM4_9STAP</name>
<reference evidence="3 5" key="1">
    <citation type="journal article" date="2016" name="Front. Microbiol.">
        <title>Comprehensive Phylogenetic Analysis of Bovine Non-aureus Staphylococci Species Based on Whole-Genome Sequencing.</title>
        <authorList>
            <person name="Naushad S."/>
            <person name="Barkema H.W."/>
            <person name="Luby C."/>
            <person name="Condas L.A."/>
            <person name="Nobrega D.B."/>
            <person name="Carson D.A."/>
            <person name="De Buck J."/>
        </authorList>
    </citation>
    <scope>NUCLEOTIDE SEQUENCE [LARGE SCALE GENOMIC DNA]</scope>
    <source>
        <strain evidence="3 5">SNUC 4337</strain>
    </source>
</reference>
<keyword evidence="1" id="KW-0175">Coiled coil</keyword>
<reference evidence="4 6" key="3">
    <citation type="submission" date="2018-06" db="EMBL/GenBank/DDBJ databases">
        <authorList>
            <consortium name="Pathogen Informatics"/>
            <person name="Doyle S."/>
        </authorList>
    </citation>
    <scope>NUCLEOTIDE SEQUENCE [LARGE SCALE GENOMIC DNA]</scope>
    <source>
        <strain evidence="4 6">NCTC13834</strain>
    </source>
</reference>
<evidence type="ECO:0000313" key="4">
    <source>
        <dbReference type="EMBL" id="SUM55830.1"/>
    </source>
</evidence>